<accession>A0A9X1NAY6</accession>
<keyword evidence="4" id="KW-0347">Helicase</keyword>
<dbReference type="InterPro" id="IPR047187">
    <property type="entry name" value="SF1_C_Upf1"/>
</dbReference>
<dbReference type="SUPFAM" id="SSF52540">
    <property type="entry name" value="P-loop containing nucleoside triphosphate hydrolases"/>
    <property type="match status" value="2"/>
</dbReference>
<dbReference type="Proteomes" id="UP001138997">
    <property type="component" value="Unassembled WGS sequence"/>
</dbReference>
<feature type="domain" description="Restriction endonuclease type II-like" evidence="10">
    <location>
        <begin position="1508"/>
        <end position="1605"/>
    </location>
</feature>
<evidence type="ECO:0000256" key="6">
    <source>
        <dbReference type="SAM" id="MobiDB-lite"/>
    </source>
</evidence>
<dbReference type="FunFam" id="3.40.50.300:FF:002063">
    <property type="entry name" value="DNA helicase related protein"/>
    <property type="match status" value="1"/>
</dbReference>
<dbReference type="GO" id="GO:0043139">
    <property type="term" value="F:5'-3' DNA helicase activity"/>
    <property type="evidence" value="ECO:0007669"/>
    <property type="project" value="TreeGrafter"/>
</dbReference>
<feature type="domain" description="DUF3320" evidence="7">
    <location>
        <begin position="1661"/>
        <end position="1699"/>
    </location>
</feature>
<dbReference type="FunFam" id="3.40.960.10:FF:000002">
    <property type="entry name" value="DNA helicase related protein"/>
    <property type="match status" value="1"/>
</dbReference>
<dbReference type="InterPro" id="IPR041679">
    <property type="entry name" value="DNA2/NAM7-like_C"/>
</dbReference>
<dbReference type="InterPro" id="IPR049468">
    <property type="entry name" value="Restrct_endonuc-II-like_dom"/>
</dbReference>
<evidence type="ECO:0000256" key="4">
    <source>
        <dbReference type="ARBA" id="ARBA00022806"/>
    </source>
</evidence>
<evidence type="ECO:0000259" key="8">
    <source>
        <dbReference type="Pfam" id="PF13086"/>
    </source>
</evidence>
<dbReference type="InterPro" id="IPR050534">
    <property type="entry name" value="Coronavir_polyprotein_1ab"/>
</dbReference>
<evidence type="ECO:0000259" key="10">
    <source>
        <dbReference type="Pfam" id="PF18741"/>
    </source>
</evidence>
<dbReference type="EMBL" id="JAJOMB010000003">
    <property type="protein sequence ID" value="MCD5310760.1"/>
    <property type="molecule type" value="Genomic_DNA"/>
</dbReference>
<dbReference type="Gene3D" id="3.40.50.300">
    <property type="entry name" value="P-loop containing nucleotide triphosphate hydrolases"/>
    <property type="match status" value="3"/>
</dbReference>
<feature type="domain" description="DNA2/NAM7 helicase helicase" evidence="8">
    <location>
        <begin position="299"/>
        <end position="362"/>
    </location>
</feature>
<dbReference type="InterPro" id="IPR027417">
    <property type="entry name" value="P-loop_NTPase"/>
</dbReference>
<evidence type="ECO:0000256" key="2">
    <source>
        <dbReference type="ARBA" id="ARBA00022741"/>
    </source>
</evidence>
<dbReference type="PANTHER" id="PTHR43788">
    <property type="entry name" value="DNA2/NAM7 HELICASE FAMILY MEMBER"/>
    <property type="match status" value="1"/>
</dbReference>
<dbReference type="Gene3D" id="3.40.960.10">
    <property type="entry name" value="VSR Endonuclease"/>
    <property type="match status" value="1"/>
</dbReference>
<evidence type="ECO:0000256" key="5">
    <source>
        <dbReference type="ARBA" id="ARBA00022840"/>
    </source>
</evidence>
<keyword evidence="12" id="KW-1185">Reference proteome</keyword>
<comment type="caution">
    <text evidence="11">The sequence shown here is derived from an EMBL/GenBank/DDBJ whole genome shotgun (WGS) entry which is preliminary data.</text>
</comment>
<sequence length="1822" mass="199474">MTDVLRADPAGAVRQAIGRWRDELVNLTARNRLLNFKPTRTSSVEMADPDLERTLSVLLADQEFVFRSLAPAGGADPAFDAEVPGWIDEENSTDEVLHSRAPLADLNAALRSLLRKSGQEYLDRGVWVLYLAFGSLEWKDETGAPYRSPLILVPVELYSPGRRAAPRLKLAQEDPTPNPALALRLAQMDVQLPTFEDLEGLDIAWYLAGVEAAVRSSEEDRQDWQVRKTLHLSYFSFAKEAMYRDLLENEGRIAEHAGIQALALGPGESGSDFDFDEIPDDRIDELAPAEATPLVLDADSSQRACVAAALAGKSFVMDGPPGTGKSQTISNMIGALLYAGKSVLFVSEKAAALDVVRNRLGAAGLGSFLLELHSHKATRKEVALALGDALENDVQVDLGPVTGEDRRQLRARQDELNEYAAAMNLPRAPLNLTLHEVLGRIAQLDTVAAVSVKLQGVQELTPAAFGEIRQAAEGLSRSWQPALTGEAYLWRGVTLRTSFDAVLYQAGSTLRDLRTAGEPLAPLAEAFGLNRPSDVPRLFGLAELDRHRPEDVPRDWITSGHLDELDQVVGDLRSALQHLARIDADAEQVCGVSWTAVPSPSVLPPLPSNVSDLSEMTAEGAHEIARLFGAAANMLTQRQGHLDDIATALHTPTAQTIDEATQLLSLAAVAAAPHRPEAGWFTPDGHQRARTALTAIGRAMSDRDQARRAAEPLFTPSILAGDLTGLEQRFTQTHRGWRKLLGGYRADKQQVAAGARDAANVRAAIEGLPLARAWQQAEQSLQRVLAEQGPALGRYFREGATDLQLVSHLLATSEQMLGLGFDVSAAGQVLGNGSVVPAWLPGLAAEVERDLLTWQSMLVPGSQAGMPLHLQNHSFPEIVSWLREQLAPAEAVAAFTGALSQALHRDLKFRQAQRILATRQSTEAEHVRFTEENGHRAAVLRGLYHGAQTDLSALDAAVGWARAVRAHADRPGEVLTEVQAQALEQVPAGVDPTDAYGRWEEASGELLAAFDSGRRAELQVQLDDFDRAADFLEALASDPGGRDEWFAYLDNRAVMATHGLDAAVDFCIRERLAADHVRPVIERCVLQAWADHFLLTDRALRTSRAADRDDLVQQYRTLDRKLIERAVVDIVEACRGRRPRSDVGQSAVIRREAEKKRKHMPVRELINRTRNVTQALKPCFMMSPLSVSQYLPADLEFDVVIFDEASQVSPSDAVNCIYRGRSLITAGDKEQLPPTNFFGTGGGNDDDWHEDEEGEEAAPDLDGYESILDLTKSSGVLRSLTLRWHYRSRHEDLISFSNHSFYKNRLITFPGAQESGPDIGVEFFPVDGVYRRNGARDNPIEAELVAQRVMHHFSTRPNRSLGVVAFSESQAACIENAVERARAANPHLDRFFGDGRLDGFFVKNLESVQGDERDVMIFSIGYGPDENGRTLMNFGPLNKSGGQRRLNVAVTRARYRNEVIASITASDITSATTSEGARQLRKYLDFAARGAPALYLDGATGGDVESPFEESVITAIRHWGYEVEPQVGAAGYRIDMAVRHPDRREVFVLGVECDGFQYHSSKVARDRDRLREGVLNGLGWRLHRIWGTAWNRNRSGEEQRLREAIEQAIHLPVSGLLTEPPVPVLPTVSAQPAAPAGPPEWTVPYEVADIALSPDVTVVPEVMRALEQIVQVEGPIHATLLDRRLRDLLGVGRIGARIRTTIDQAIDGSSRLERDGDFVGFGGSVIDTVRVPAHDCLRKIEQVHDSELSIAVVNLVRDAGGIDIDSLIEASARVFGWTRVSAEVKARISAVVETQTQQGALARQGADLVAADPDRKMGNGRT</sequence>
<keyword evidence="3" id="KW-0378">Hydrolase</keyword>
<dbReference type="InterPro" id="IPR021754">
    <property type="entry name" value="DUF3320"/>
</dbReference>
<dbReference type="Pfam" id="PF13195">
    <property type="entry name" value="DUF4011"/>
    <property type="match status" value="1"/>
</dbReference>
<name>A0A9X1NAY6_9ACTN</name>
<protein>
    <submittedName>
        <fullName evidence="11">DUF3320 domain-containing protein</fullName>
    </submittedName>
</protein>
<evidence type="ECO:0000313" key="11">
    <source>
        <dbReference type="EMBL" id="MCD5310760.1"/>
    </source>
</evidence>
<dbReference type="Pfam" id="PF13087">
    <property type="entry name" value="AAA_12"/>
    <property type="match status" value="1"/>
</dbReference>
<dbReference type="RefSeq" id="WP_231439928.1">
    <property type="nucleotide sequence ID" value="NZ_JAJOMB010000003.1"/>
</dbReference>
<dbReference type="GO" id="GO:0016787">
    <property type="term" value="F:hydrolase activity"/>
    <property type="evidence" value="ECO:0007669"/>
    <property type="project" value="UniProtKB-KW"/>
</dbReference>
<dbReference type="Pfam" id="PF13086">
    <property type="entry name" value="AAA_11"/>
    <property type="match status" value="1"/>
</dbReference>
<dbReference type="InterPro" id="IPR041677">
    <property type="entry name" value="DNA2/NAM7_AAA_11"/>
</dbReference>
<reference evidence="11" key="1">
    <citation type="submission" date="2021-11" db="EMBL/GenBank/DDBJ databases">
        <title>Streptomyces corallinus and Kineosporia corallina sp. nov., two new coral-derived marine actinobacteria.</title>
        <authorList>
            <person name="Buangrab K."/>
            <person name="Sutthacheep M."/>
            <person name="Yeemin T."/>
            <person name="Harunari E."/>
            <person name="Igarashi Y."/>
            <person name="Sripreechasak P."/>
            <person name="Kanchanasin P."/>
            <person name="Tanasupawat S."/>
            <person name="Phongsopitanun W."/>
        </authorList>
    </citation>
    <scope>NUCLEOTIDE SEQUENCE</scope>
    <source>
        <strain evidence="11">JCM 31032</strain>
    </source>
</reference>
<evidence type="ECO:0000313" key="12">
    <source>
        <dbReference type="Proteomes" id="UP001138997"/>
    </source>
</evidence>
<gene>
    <name evidence="11" type="ORF">LR394_07635</name>
</gene>
<evidence type="ECO:0000256" key="1">
    <source>
        <dbReference type="ARBA" id="ARBA00007913"/>
    </source>
</evidence>
<dbReference type="InterPro" id="IPR011335">
    <property type="entry name" value="Restrct_endonuc-II-like"/>
</dbReference>
<dbReference type="InterPro" id="IPR025103">
    <property type="entry name" value="DUF4011"/>
</dbReference>
<feature type="region of interest" description="Disordered" evidence="6">
    <location>
        <begin position="1233"/>
        <end position="1258"/>
    </location>
</feature>
<keyword evidence="2" id="KW-0547">Nucleotide-binding</keyword>
<evidence type="ECO:0000256" key="3">
    <source>
        <dbReference type="ARBA" id="ARBA00022801"/>
    </source>
</evidence>
<dbReference type="CDD" id="cd18808">
    <property type="entry name" value="SF1_C_Upf1"/>
    <property type="match status" value="1"/>
</dbReference>
<evidence type="ECO:0000259" key="9">
    <source>
        <dbReference type="Pfam" id="PF13087"/>
    </source>
</evidence>
<proteinExistence type="inferred from homology"/>
<dbReference type="Pfam" id="PF18741">
    <property type="entry name" value="MTES_1575"/>
    <property type="match status" value="1"/>
</dbReference>
<dbReference type="Pfam" id="PF11784">
    <property type="entry name" value="DUF3320"/>
    <property type="match status" value="1"/>
</dbReference>
<dbReference type="PANTHER" id="PTHR43788:SF8">
    <property type="entry name" value="DNA-BINDING PROTEIN SMUBP-2"/>
    <property type="match status" value="1"/>
</dbReference>
<evidence type="ECO:0000259" key="7">
    <source>
        <dbReference type="Pfam" id="PF11784"/>
    </source>
</evidence>
<dbReference type="SUPFAM" id="SSF52980">
    <property type="entry name" value="Restriction endonuclease-like"/>
    <property type="match status" value="1"/>
</dbReference>
<comment type="similarity">
    <text evidence="1">Belongs to the DNA2/NAM7 helicase family.</text>
</comment>
<organism evidence="11 12">
    <name type="scientific">Kineosporia babensis</name>
    <dbReference type="NCBI Taxonomy" id="499548"/>
    <lineage>
        <taxon>Bacteria</taxon>
        <taxon>Bacillati</taxon>
        <taxon>Actinomycetota</taxon>
        <taxon>Actinomycetes</taxon>
        <taxon>Kineosporiales</taxon>
        <taxon>Kineosporiaceae</taxon>
        <taxon>Kineosporia</taxon>
    </lineage>
</organism>
<keyword evidence="5" id="KW-0067">ATP-binding</keyword>
<feature type="compositionally biased region" description="Acidic residues" evidence="6">
    <location>
        <begin position="1244"/>
        <end position="1258"/>
    </location>
</feature>
<dbReference type="GO" id="GO:0005524">
    <property type="term" value="F:ATP binding"/>
    <property type="evidence" value="ECO:0007669"/>
    <property type="project" value="UniProtKB-KW"/>
</dbReference>
<feature type="domain" description="DNA2/NAM7 helicase-like C-terminal" evidence="9">
    <location>
        <begin position="1273"/>
        <end position="1461"/>
    </location>
</feature>